<evidence type="ECO:0000259" key="4">
    <source>
        <dbReference type="PROSITE" id="PS51635"/>
    </source>
</evidence>
<dbReference type="SUPFAM" id="SSF52151">
    <property type="entry name" value="FabD/lysophospholipase-like"/>
    <property type="match status" value="1"/>
</dbReference>
<keyword evidence="3" id="KW-0443">Lipid metabolism</keyword>
<evidence type="ECO:0000256" key="3">
    <source>
        <dbReference type="ARBA" id="ARBA00023098"/>
    </source>
</evidence>
<dbReference type="InterPro" id="IPR016035">
    <property type="entry name" value="Acyl_Trfase/lysoPLipase"/>
</dbReference>
<protein>
    <submittedName>
        <fullName evidence="5">Putative patatin-like phospholipase</fullName>
    </submittedName>
</protein>
<keyword evidence="2" id="KW-0442">Lipid degradation</keyword>
<evidence type="ECO:0000256" key="2">
    <source>
        <dbReference type="ARBA" id="ARBA00022963"/>
    </source>
</evidence>
<dbReference type="CDD" id="cd07205">
    <property type="entry name" value="Pat_PNPLA6_PNPLA7_NTE1_like"/>
    <property type="match status" value="1"/>
</dbReference>
<name>A0A3B0ULJ0_9ZZZZ</name>
<evidence type="ECO:0000256" key="1">
    <source>
        <dbReference type="ARBA" id="ARBA00022801"/>
    </source>
</evidence>
<dbReference type="Gene3D" id="3.40.1090.10">
    <property type="entry name" value="Cytosolic phospholipase A2 catalytic domain"/>
    <property type="match status" value="2"/>
</dbReference>
<dbReference type="Gene3D" id="2.40.160.50">
    <property type="entry name" value="membrane protein fhac: a member of the omp85/tpsb transporter family"/>
    <property type="match status" value="1"/>
</dbReference>
<dbReference type="InterPro" id="IPR050301">
    <property type="entry name" value="NTE"/>
</dbReference>
<dbReference type="Gene3D" id="3.10.20.310">
    <property type="entry name" value="membrane protein fhac"/>
    <property type="match status" value="1"/>
</dbReference>
<dbReference type="GO" id="GO:0016042">
    <property type="term" value="P:lipid catabolic process"/>
    <property type="evidence" value="ECO:0007669"/>
    <property type="project" value="UniProtKB-KW"/>
</dbReference>
<dbReference type="Pfam" id="PF01734">
    <property type="entry name" value="Patatin"/>
    <property type="match status" value="1"/>
</dbReference>
<feature type="domain" description="PNPLA" evidence="4">
    <location>
        <begin position="46"/>
        <end position="236"/>
    </location>
</feature>
<reference evidence="5" key="1">
    <citation type="submission" date="2018-06" db="EMBL/GenBank/DDBJ databases">
        <authorList>
            <person name="Zhirakovskaya E."/>
        </authorList>
    </citation>
    <scope>NUCLEOTIDE SEQUENCE</scope>
</reference>
<gene>
    <name evidence="5" type="ORF">MNBD_BACTEROID07-659</name>
</gene>
<proteinExistence type="predicted"/>
<dbReference type="Pfam" id="PF19143">
    <property type="entry name" value="Omp85_2"/>
    <property type="match status" value="1"/>
</dbReference>
<dbReference type="InterPro" id="IPR043864">
    <property type="entry name" value="Omp85-like_dom"/>
</dbReference>
<keyword evidence="1" id="KW-0378">Hydrolase</keyword>
<dbReference type="PANTHER" id="PTHR14226:SF76">
    <property type="entry name" value="NTE FAMILY PROTEIN RSSA"/>
    <property type="match status" value="1"/>
</dbReference>
<dbReference type="InterPro" id="IPR002641">
    <property type="entry name" value="PNPLA_dom"/>
</dbReference>
<dbReference type="GO" id="GO:0016787">
    <property type="term" value="F:hydrolase activity"/>
    <property type="evidence" value="ECO:0007669"/>
    <property type="project" value="UniProtKB-KW"/>
</dbReference>
<sequence length="748" mass="84342">MKTFGVIHFMKKYFLFLSLMLFLGGVIIAQNVDSLEKKPVRPKVGLVLSGGGAKGFAYIGLLKVLQEVNLHIDYIGGTSIGSIIAAMYAVGYAPDTIAKIIRSQDWEALLTDKINRKYINFEDKIYAENYIVSLPLTKKSVGLKEALYGGQQVGLMLNHVLSNTYNIRDFHKLPIPFLCVGTDLLTGKSIQLTSGYLPFAVRASMSIPGYFTPTYYQGHYLVDGGVVNNFPVMDVKKMGAQLIIGGNVQQGLTKNIKKLDSFTKILNQVISFNRVASNKQAYKNTNLLINIKMNYGVMDFTKYDSIIAIGERTARVYYPELKALADSLNAIKYIPANVCHAKPLDSIYINDIEVQGLKKLKPQFVTHIFKDIIHKKISLKKLDEKVTYAYGTNYFNHVFYELQGQNDSARLILKVQEKSLGTIRASVHYDNDYSGSFLVGATFRNLLSGTKLYVDAVLGPNPRGRVLFLLQNGRSLGLGVKINMYSFGFDTYSGEVKTDRVTFTNFSGSAFLNATVKNIYNFRAGFKYEYLRFGMKYDTTDVGELINDFNSYGNLFVSFRSDTYDNRLYPRKGFQSVLVARYVFPLSEGWAREVFAPALVTYFKYNQAIPMGRKFTLRPGIFVGATIKGNNLSPIQDYFTFGGLNTSNYIENFQDFTGVKFSQRGGLFAAVLRMKLQYQLSKKHYLILRCDMGSNTENFNALLNRSNFMIGYGLTYSYNSFIGPLELTLMSSNQKKNLQAFVNIGYWF</sequence>
<accession>A0A3B0ULJ0</accession>
<dbReference type="EMBL" id="UOET01000449">
    <property type="protein sequence ID" value="VAW29970.1"/>
    <property type="molecule type" value="Genomic_DNA"/>
</dbReference>
<evidence type="ECO:0000313" key="5">
    <source>
        <dbReference type="EMBL" id="VAW29970.1"/>
    </source>
</evidence>
<dbReference type="PANTHER" id="PTHR14226">
    <property type="entry name" value="NEUROPATHY TARGET ESTERASE/SWISS CHEESE D.MELANOGASTER"/>
    <property type="match status" value="1"/>
</dbReference>
<dbReference type="AlphaFoldDB" id="A0A3B0ULJ0"/>
<organism evidence="5">
    <name type="scientific">hydrothermal vent metagenome</name>
    <dbReference type="NCBI Taxonomy" id="652676"/>
    <lineage>
        <taxon>unclassified sequences</taxon>
        <taxon>metagenomes</taxon>
        <taxon>ecological metagenomes</taxon>
    </lineage>
</organism>
<dbReference type="PROSITE" id="PS51635">
    <property type="entry name" value="PNPLA"/>
    <property type="match status" value="1"/>
</dbReference>